<dbReference type="PANTHER" id="PTHR47506:SF3">
    <property type="entry name" value="HTH-TYPE TRANSCRIPTIONAL REGULATOR LMRA"/>
    <property type="match status" value="1"/>
</dbReference>
<dbReference type="InterPro" id="IPR036271">
    <property type="entry name" value="Tet_transcr_reg_TetR-rel_C_sf"/>
</dbReference>
<keyword evidence="3" id="KW-0804">Transcription</keyword>
<comment type="caution">
    <text evidence="6">The sequence shown here is derived from an EMBL/GenBank/DDBJ whole genome shotgun (WGS) entry which is preliminary data.</text>
</comment>
<keyword evidence="1" id="KW-0805">Transcription regulation</keyword>
<evidence type="ECO:0000313" key="6">
    <source>
        <dbReference type="EMBL" id="KAA8884998.1"/>
    </source>
</evidence>
<dbReference type="Proteomes" id="UP000323876">
    <property type="component" value="Unassembled WGS sequence"/>
</dbReference>
<keyword evidence="7" id="KW-1185">Reference proteome</keyword>
<dbReference type="PROSITE" id="PS50977">
    <property type="entry name" value="HTH_TETR_2"/>
    <property type="match status" value="1"/>
</dbReference>
<sequence length="186" mass="19280">MAKDTRARMIRHATLLFRGQGYAATGFREVVAKAGTHRGVIYHHFPRGKTELAEEVLAFIDGVVGPAIEAVCATQAPIPAMHAILGGAKLAMTGGGHPPGCPVAAVALGAGPDDAELLAAAGAIFRRWARPFQECLQRNGIDEADAANLATLLIAGLEGALVLCRTEGNTDPLDRVAAGLELALQA</sequence>
<dbReference type="Pfam" id="PF21993">
    <property type="entry name" value="TetR_C_13_2"/>
    <property type="match status" value="1"/>
</dbReference>
<feature type="domain" description="HTH tetR-type" evidence="5">
    <location>
        <begin position="3"/>
        <end position="63"/>
    </location>
</feature>
<evidence type="ECO:0000256" key="2">
    <source>
        <dbReference type="ARBA" id="ARBA00023125"/>
    </source>
</evidence>
<dbReference type="InterPro" id="IPR054156">
    <property type="entry name" value="YxaF_TetR_C"/>
</dbReference>
<organism evidence="6 7">
    <name type="scientific">Nocardia colli</name>
    <dbReference type="NCBI Taxonomy" id="2545717"/>
    <lineage>
        <taxon>Bacteria</taxon>
        <taxon>Bacillati</taxon>
        <taxon>Actinomycetota</taxon>
        <taxon>Actinomycetes</taxon>
        <taxon>Mycobacteriales</taxon>
        <taxon>Nocardiaceae</taxon>
        <taxon>Nocardia</taxon>
    </lineage>
</organism>
<dbReference type="InterPro" id="IPR001647">
    <property type="entry name" value="HTH_TetR"/>
</dbReference>
<proteinExistence type="predicted"/>
<accession>A0A5N0E6D8</accession>
<evidence type="ECO:0000256" key="3">
    <source>
        <dbReference type="ARBA" id="ARBA00023163"/>
    </source>
</evidence>
<dbReference type="InterPro" id="IPR009057">
    <property type="entry name" value="Homeodomain-like_sf"/>
</dbReference>
<evidence type="ECO:0000256" key="1">
    <source>
        <dbReference type="ARBA" id="ARBA00023015"/>
    </source>
</evidence>
<evidence type="ECO:0000259" key="5">
    <source>
        <dbReference type="PROSITE" id="PS50977"/>
    </source>
</evidence>
<dbReference type="SUPFAM" id="SSF48498">
    <property type="entry name" value="Tetracyclin repressor-like, C-terminal domain"/>
    <property type="match status" value="1"/>
</dbReference>
<dbReference type="OrthoDB" id="4567939at2"/>
<keyword evidence="2 4" id="KW-0238">DNA-binding</keyword>
<dbReference type="RefSeq" id="WP_150405366.1">
    <property type="nucleotide sequence ID" value="NZ_VXLC01000016.1"/>
</dbReference>
<evidence type="ECO:0000256" key="4">
    <source>
        <dbReference type="PROSITE-ProRule" id="PRU00335"/>
    </source>
</evidence>
<feature type="DNA-binding region" description="H-T-H motif" evidence="4">
    <location>
        <begin position="26"/>
        <end position="45"/>
    </location>
</feature>
<name>A0A5N0E6D8_9NOCA</name>
<dbReference type="Pfam" id="PF00440">
    <property type="entry name" value="TetR_N"/>
    <property type="match status" value="1"/>
</dbReference>
<dbReference type="AlphaFoldDB" id="A0A5N0E6D8"/>
<dbReference type="GO" id="GO:0003677">
    <property type="term" value="F:DNA binding"/>
    <property type="evidence" value="ECO:0007669"/>
    <property type="project" value="UniProtKB-UniRule"/>
</dbReference>
<gene>
    <name evidence="6" type="ORF">F3087_29535</name>
</gene>
<dbReference type="SUPFAM" id="SSF46689">
    <property type="entry name" value="Homeodomain-like"/>
    <property type="match status" value="1"/>
</dbReference>
<reference evidence="6 7" key="1">
    <citation type="submission" date="2019-09" db="EMBL/GenBank/DDBJ databases">
        <authorList>
            <person name="Wang X."/>
        </authorList>
    </citation>
    <scope>NUCLEOTIDE SEQUENCE [LARGE SCALE GENOMIC DNA]</scope>
    <source>
        <strain evidence="6 7">CICC 11023</strain>
    </source>
</reference>
<protein>
    <submittedName>
        <fullName evidence="6">TetR/AcrR family transcriptional regulator</fullName>
    </submittedName>
</protein>
<evidence type="ECO:0000313" key="7">
    <source>
        <dbReference type="Proteomes" id="UP000323876"/>
    </source>
</evidence>
<dbReference type="EMBL" id="VXLC01000016">
    <property type="protein sequence ID" value="KAA8884998.1"/>
    <property type="molecule type" value="Genomic_DNA"/>
</dbReference>
<dbReference type="Gene3D" id="1.10.357.10">
    <property type="entry name" value="Tetracycline Repressor, domain 2"/>
    <property type="match status" value="1"/>
</dbReference>
<dbReference type="PANTHER" id="PTHR47506">
    <property type="entry name" value="TRANSCRIPTIONAL REGULATORY PROTEIN"/>
    <property type="match status" value="1"/>
</dbReference>